<evidence type="ECO:0000313" key="1">
    <source>
        <dbReference type="EMBL" id="KAL3324377.1"/>
    </source>
</evidence>
<comment type="caution">
    <text evidence="1">The sequence shown here is derived from an EMBL/GenBank/DDBJ whole genome shotgun (WGS) entry which is preliminary data.</text>
</comment>
<accession>A0ABD2QXV2</accession>
<proteinExistence type="predicted"/>
<reference evidence="1 2" key="1">
    <citation type="submission" date="2024-05" db="EMBL/GenBank/DDBJ databases">
        <title>De novo assembly of an allotetraploid wild potato.</title>
        <authorList>
            <person name="Hosaka A.J."/>
        </authorList>
    </citation>
    <scope>NUCLEOTIDE SEQUENCE [LARGE SCALE GENOMIC DNA]</scope>
    <source>
        <tissue evidence="1">Young leaves</tissue>
    </source>
</reference>
<keyword evidence="2" id="KW-1185">Reference proteome</keyword>
<name>A0ABD2QXV2_9SOLN</name>
<protein>
    <submittedName>
        <fullName evidence="1">Uncharacterized protein</fullName>
    </submittedName>
</protein>
<organism evidence="1 2">
    <name type="scientific">Solanum stoloniferum</name>
    <dbReference type="NCBI Taxonomy" id="62892"/>
    <lineage>
        <taxon>Eukaryota</taxon>
        <taxon>Viridiplantae</taxon>
        <taxon>Streptophyta</taxon>
        <taxon>Embryophyta</taxon>
        <taxon>Tracheophyta</taxon>
        <taxon>Spermatophyta</taxon>
        <taxon>Magnoliopsida</taxon>
        <taxon>eudicotyledons</taxon>
        <taxon>Gunneridae</taxon>
        <taxon>Pentapetalae</taxon>
        <taxon>asterids</taxon>
        <taxon>lamiids</taxon>
        <taxon>Solanales</taxon>
        <taxon>Solanaceae</taxon>
        <taxon>Solanoideae</taxon>
        <taxon>Solaneae</taxon>
        <taxon>Solanum</taxon>
    </lineage>
</organism>
<gene>
    <name evidence="1" type="ORF">AABB24_038501</name>
</gene>
<evidence type="ECO:0000313" key="2">
    <source>
        <dbReference type="Proteomes" id="UP001627284"/>
    </source>
</evidence>
<sequence length="110" mass="13133">EISHSLSVGDRSHLYQISFQSVFIRLCFSITKRITLTYDILQASSFKFRQGHLDMNLHHKEETDTQQNREFNNFHRKQLCDNWLGPSVPNFLISAFVFEKSLERSKFWYT</sequence>
<feature type="non-terminal residue" evidence="1">
    <location>
        <position position="1"/>
    </location>
</feature>
<dbReference type="EMBL" id="JBJKTR010000023">
    <property type="protein sequence ID" value="KAL3324377.1"/>
    <property type="molecule type" value="Genomic_DNA"/>
</dbReference>
<dbReference type="AlphaFoldDB" id="A0ABD2QXV2"/>
<dbReference type="Proteomes" id="UP001627284">
    <property type="component" value="Unassembled WGS sequence"/>
</dbReference>
<dbReference type="EMBL" id="JBJKTR010000023">
    <property type="protein sequence ID" value="KAL3324378.1"/>
    <property type="molecule type" value="Genomic_DNA"/>
</dbReference>